<evidence type="ECO:0000313" key="5">
    <source>
        <dbReference type="Proteomes" id="UP000748332"/>
    </source>
</evidence>
<comment type="similarity">
    <text evidence="3">Belongs to the short-chain dehydrogenases/reductases (SDR) family.</text>
</comment>
<dbReference type="GO" id="GO:0016491">
    <property type="term" value="F:oxidoreductase activity"/>
    <property type="evidence" value="ECO:0007669"/>
    <property type="project" value="UniProtKB-KW"/>
</dbReference>
<evidence type="ECO:0000313" key="4">
    <source>
        <dbReference type="EMBL" id="MCA9375415.1"/>
    </source>
</evidence>
<reference evidence="4" key="2">
    <citation type="journal article" date="2021" name="Microbiome">
        <title>Successional dynamics and alternative stable states in a saline activated sludge microbial community over 9 years.</title>
        <authorList>
            <person name="Wang Y."/>
            <person name="Ye J."/>
            <person name="Ju F."/>
            <person name="Liu L."/>
            <person name="Boyd J.A."/>
            <person name="Deng Y."/>
            <person name="Parks D.H."/>
            <person name="Jiang X."/>
            <person name="Yin X."/>
            <person name="Woodcroft B.J."/>
            <person name="Tyson G.W."/>
            <person name="Hugenholtz P."/>
            <person name="Polz M.F."/>
            <person name="Zhang T."/>
        </authorList>
    </citation>
    <scope>NUCLEOTIDE SEQUENCE</scope>
    <source>
        <strain evidence="4">HKST-UBA16</strain>
    </source>
</reference>
<comment type="caution">
    <text evidence="4">The sequence shown here is derived from an EMBL/GenBank/DDBJ whole genome shotgun (WGS) entry which is preliminary data.</text>
</comment>
<dbReference type="InterPro" id="IPR002347">
    <property type="entry name" value="SDR_fam"/>
</dbReference>
<evidence type="ECO:0000256" key="3">
    <source>
        <dbReference type="RuleBase" id="RU000363"/>
    </source>
</evidence>
<keyword evidence="2" id="KW-0560">Oxidoreductase</keyword>
<dbReference type="AlphaFoldDB" id="A0A955HXX5"/>
<accession>A0A955HXX5</accession>
<dbReference type="PANTHER" id="PTHR43544:SF7">
    <property type="entry name" value="NADB-LER2"/>
    <property type="match status" value="1"/>
</dbReference>
<feature type="non-terminal residue" evidence="4">
    <location>
        <position position="1"/>
    </location>
</feature>
<evidence type="ECO:0000256" key="1">
    <source>
        <dbReference type="ARBA" id="ARBA00022857"/>
    </source>
</evidence>
<dbReference type="GO" id="GO:0005737">
    <property type="term" value="C:cytoplasm"/>
    <property type="evidence" value="ECO:0007669"/>
    <property type="project" value="TreeGrafter"/>
</dbReference>
<name>A0A955HXX5_9BACT</name>
<dbReference type="PRINTS" id="PR00080">
    <property type="entry name" value="SDRFAMILY"/>
</dbReference>
<dbReference type="PANTHER" id="PTHR43544">
    <property type="entry name" value="SHORT-CHAIN DEHYDROGENASE/REDUCTASE"/>
    <property type="match status" value="1"/>
</dbReference>
<protein>
    <submittedName>
        <fullName evidence="4">SDR family NAD(P)-dependent oxidoreductase</fullName>
    </submittedName>
</protein>
<gene>
    <name evidence="4" type="ORF">KC622_03735</name>
</gene>
<evidence type="ECO:0000256" key="2">
    <source>
        <dbReference type="ARBA" id="ARBA00023002"/>
    </source>
</evidence>
<dbReference type="PRINTS" id="PR00081">
    <property type="entry name" value="GDHRDH"/>
</dbReference>
<keyword evidence="1" id="KW-0521">NADP</keyword>
<reference evidence="4" key="1">
    <citation type="submission" date="2020-04" db="EMBL/GenBank/DDBJ databases">
        <authorList>
            <person name="Zhang T."/>
        </authorList>
    </citation>
    <scope>NUCLEOTIDE SEQUENCE</scope>
    <source>
        <strain evidence="4">HKST-UBA16</strain>
    </source>
</reference>
<dbReference type="Pfam" id="PF00106">
    <property type="entry name" value="adh_short"/>
    <property type="match status" value="1"/>
</dbReference>
<dbReference type="InterPro" id="IPR036291">
    <property type="entry name" value="NAD(P)-bd_dom_sf"/>
</dbReference>
<dbReference type="Proteomes" id="UP000748332">
    <property type="component" value="Unassembled WGS sequence"/>
</dbReference>
<dbReference type="EMBL" id="JAGQLM010000171">
    <property type="protein sequence ID" value="MCA9375415.1"/>
    <property type="molecule type" value="Genomic_DNA"/>
</dbReference>
<organism evidence="4 5">
    <name type="scientific">Candidatus Dojkabacteria bacterium</name>
    <dbReference type="NCBI Taxonomy" id="2099670"/>
    <lineage>
        <taxon>Bacteria</taxon>
        <taxon>Candidatus Dojkabacteria</taxon>
    </lineage>
</organism>
<dbReference type="Gene3D" id="3.40.50.720">
    <property type="entry name" value="NAD(P)-binding Rossmann-like Domain"/>
    <property type="match status" value="1"/>
</dbReference>
<dbReference type="SUPFAM" id="SSF51735">
    <property type="entry name" value="NAD(P)-binding Rossmann-fold domains"/>
    <property type="match status" value="1"/>
</dbReference>
<proteinExistence type="inferred from homology"/>
<sequence length="191" mass="21069">RVLTTSTSGKLDYKNQNLQNYQLDLSNSESIKAFVSQVHSMPLDVLVNNAGISGGFSEKLLDPKILRKVLEVNLIGLADLTNRLIGNIKPEGRIINISSGMGAFSEDIMDGWITSYRISKAALNMYSRTLAANLKSKDIEVCSYEPGWVKTDMGGKSAPREVSQPAEEIWNLVAHGFENGVFYGPTGKREW</sequence>
<dbReference type="InterPro" id="IPR051468">
    <property type="entry name" value="Fungal_SecMetab_SDRs"/>
</dbReference>